<name>A0A4R8ZYC7_9MICO</name>
<keyword evidence="4" id="KW-1185">Reference proteome</keyword>
<proteinExistence type="predicted"/>
<evidence type="ECO:0000256" key="1">
    <source>
        <dbReference type="SAM" id="MobiDB-lite"/>
    </source>
</evidence>
<sequence>MTTNGRSVPTVGVNTGAVMLEVSRILMAPLVRAWAALAFEGKDSVPRPTDRPRSHAPGPDPDSVLVFGSGPASGWGVRTHDLAIPGSLARALAAHTGRGADVDLNSNPLGRITDGFHDLVGIDLSGFDAVIVTLGVNDAVELVSPKIWQFELARILTHISEHTPPHTRIYLLGIQPIRTIPVFDNRFFGTLADRHATALNKLTEARCAMMPRTTFVPLTGRPFIVAGRYRTSTDYHQWGEFLATEMAANLTATSLSRR</sequence>
<accession>A0A4R8ZYC7</accession>
<gene>
    <name evidence="3" type="ORF">E3T55_12150</name>
</gene>
<dbReference type="SUPFAM" id="SSF52266">
    <property type="entry name" value="SGNH hydrolase"/>
    <property type="match status" value="1"/>
</dbReference>
<feature type="domain" description="SGNH hydrolase-type esterase" evidence="2">
    <location>
        <begin position="72"/>
        <end position="218"/>
    </location>
</feature>
<dbReference type="Gene3D" id="3.40.50.1110">
    <property type="entry name" value="SGNH hydrolase"/>
    <property type="match status" value="1"/>
</dbReference>
<dbReference type="AlphaFoldDB" id="A0A4R8ZYC7"/>
<reference evidence="3 4" key="1">
    <citation type="submission" date="2019-03" db="EMBL/GenBank/DDBJ databases">
        <title>Genomics of glacier-inhabiting Cryobacterium strains.</title>
        <authorList>
            <person name="Liu Q."/>
            <person name="Xin Y.-H."/>
        </authorList>
    </citation>
    <scope>NUCLEOTIDE SEQUENCE [LARGE SCALE GENOMIC DNA]</scope>
    <source>
        <strain evidence="3 4">Hh14</strain>
    </source>
</reference>
<organism evidence="3 4">
    <name type="scientific">Cryobacterium frigoriphilum</name>
    <dbReference type="NCBI Taxonomy" id="1259150"/>
    <lineage>
        <taxon>Bacteria</taxon>
        <taxon>Bacillati</taxon>
        <taxon>Actinomycetota</taxon>
        <taxon>Actinomycetes</taxon>
        <taxon>Micrococcales</taxon>
        <taxon>Microbacteriaceae</taxon>
        <taxon>Cryobacterium</taxon>
    </lineage>
</organism>
<dbReference type="InterPro" id="IPR013830">
    <property type="entry name" value="SGNH_hydro"/>
</dbReference>
<dbReference type="Pfam" id="PF13472">
    <property type="entry name" value="Lipase_GDSL_2"/>
    <property type="match status" value="1"/>
</dbReference>
<dbReference type="InterPro" id="IPR036514">
    <property type="entry name" value="SGNH_hydro_sf"/>
</dbReference>
<evidence type="ECO:0000313" key="4">
    <source>
        <dbReference type="Proteomes" id="UP000297447"/>
    </source>
</evidence>
<feature type="region of interest" description="Disordered" evidence="1">
    <location>
        <begin position="43"/>
        <end position="63"/>
    </location>
</feature>
<dbReference type="OrthoDB" id="9151676at2"/>
<evidence type="ECO:0000259" key="2">
    <source>
        <dbReference type="Pfam" id="PF13472"/>
    </source>
</evidence>
<dbReference type="Proteomes" id="UP000297447">
    <property type="component" value="Unassembled WGS sequence"/>
</dbReference>
<dbReference type="EMBL" id="SOHE01000053">
    <property type="protein sequence ID" value="TFD48805.1"/>
    <property type="molecule type" value="Genomic_DNA"/>
</dbReference>
<feature type="compositionally biased region" description="Basic and acidic residues" evidence="1">
    <location>
        <begin position="43"/>
        <end position="53"/>
    </location>
</feature>
<evidence type="ECO:0000313" key="3">
    <source>
        <dbReference type="EMBL" id="TFD48805.1"/>
    </source>
</evidence>
<comment type="caution">
    <text evidence="3">The sequence shown here is derived from an EMBL/GenBank/DDBJ whole genome shotgun (WGS) entry which is preliminary data.</text>
</comment>
<protein>
    <recommendedName>
        <fullName evidence="2">SGNH hydrolase-type esterase domain-containing protein</fullName>
    </recommendedName>
</protein>